<dbReference type="EMBL" id="LR746496">
    <property type="protein sequence ID" value="CAA7602986.1"/>
    <property type="molecule type" value="Genomic_DNA"/>
</dbReference>
<comment type="catalytic activity">
    <reaction evidence="7">
        <text>hydrogencarbonate + NH4(+) + ATP = carbamoyl phosphate + ADP + H2O + H(+)</text>
        <dbReference type="Rhea" id="RHEA:10152"/>
        <dbReference type="ChEBI" id="CHEBI:15377"/>
        <dbReference type="ChEBI" id="CHEBI:15378"/>
        <dbReference type="ChEBI" id="CHEBI:17544"/>
        <dbReference type="ChEBI" id="CHEBI:28938"/>
        <dbReference type="ChEBI" id="CHEBI:30616"/>
        <dbReference type="ChEBI" id="CHEBI:58228"/>
        <dbReference type="ChEBI" id="CHEBI:456216"/>
        <dbReference type="EC" id="2.7.2.2"/>
    </reaction>
</comment>
<dbReference type="RefSeq" id="WP_240986274.1">
    <property type="nucleotide sequence ID" value="NZ_CDGJ01000003.1"/>
</dbReference>
<organism evidence="11">
    <name type="scientific">Acididesulfobacillus acetoxydans</name>
    <dbReference type="NCBI Taxonomy" id="1561005"/>
    <lineage>
        <taxon>Bacteria</taxon>
        <taxon>Bacillati</taxon>
        <taxon>Bacillota</taxon>
        <taxon>Clostridia</taxon>
        <taxon>Eubacteriales</taxon>
        <taxon>Peptococcaceae</taxon>
        <taxon>Acididesulfobacillus</taxon>
    </lineage>
</organism>
<dbReference type="SUPFAM" id="SSF53633">
    <property type="entry name" value="Carbamate kinase-like"/>
    <property type="match status" value="1"/>
</dbReference>
<evidence type="ECO:0000256" key="5">
    <source>
        <dbReference type="ARBA" id="ARBA00022679"/>
    </source>
</evidence>
<gene>
    <name evidence="12" type="ORF">DEACI_0288</name>
    <name evidence="11" type="ORF">DEACI_3809</name>
</gene>
<dbReference type="EMBL" id="CDGJ01000003">
    <property type="protein sequence ID" value="CEJ05868.1"/>
    <property type="molecule type" value="Genomic_DNA"/>
</dbReference>
<accession>A0A8S0XD03</accession>
<evidence type="ECO:0000256" key="1">
    <source>
        <dbReference type="ARBA" id="ARBA00005118"/>
    </source>
</evidence>
<sequence>MKLAVIAIGGNSLIRDKSHMEVSDQYEAVCETAKHIAELVERGYNPVITHGNGPQVGFILRRAEIAYEMGGLHRVPLVSCDADTQGAIGYQIQQAMDNEFAQRGFDLRAATVVTQVLVAGDDPAFTKPSKPIGTFYNEEQAERIRVEHPDWTLINDAGRGYRRVVPSPYPLEIIELGIVDRLARDGYCVICAGGGGIPVVKGSDGRLGGVDAVIDKDFASSLLAVKIRADLLVISTGVPMVYLNFGKPEQKALDRVSAAEMRRYIGEHHFAPGSMLPKVEAALRFLEQGGKEAIITNPESLAEAVEGKTGTHIYPDT</sequence>
<dbReference type="Proteomes" id="UP000836597">
    <property type="component" value="Chromosome"/>
</dbReference>
<protein>
    <recommendedName>
        <fullName evidence="3 8">Carbamate kinase</fullName>
    </recommendedName>
</protein>
<evidence type="ECO:0000256" key="3">
    <source>
        <dbReference type="ARBA" id="ARBA00013070"/>
    </source>
</evidence>
<dbReference type="AlphaFoldDB" id="A0A8S0XD03"/>
<dbReference type="NCBIfam" id="TIGR00746">
    <property type="entry name" value="arcC"/>
    <property type="match status" value="1"/>
</dbReference>
<evidence type="ECO:0000256" key="8">
    <source>
        <dbReference type="NCBIfam" id="TIGR00746"/>
    </source>
</evidence>
<keyword evidence="5 9" id="KW-0808">Transferase</keyword>
<dbReference type="InterPro" id="IPR036393">
    <property type="entry name" value="AceGlu_kinase-like_sf"/>
</dbReference>
<dbReference type="PANTHER" id="PTHR30409">
    <property type="entry name" value="CARBAMATE KINASE"/>
    <property type="match status" value="1"/>
</dbReference>
<dbReference type="KEGG" id="aacx:DEACI_3809"/>
<evidence type="ECO:0000259" key="10">
    <source>
        <dbReference type="Pfam" id="PF00696"/>
    </source>
</evidence>
<reference evidence="11" key="2">
    <citation type="submission" date="2020-01" db="EMBL/GenBank/DDBJ databases">
        <authorList>
            <person name="Hornung B."/>
        </authorList>
    </citation>
    <scope>NUCLEOTIDE SEQUENCE</scope>
    <source>
        <strain evidence="11">PacBioINE</strain>
    </source>
</reference>
<evidence type="ECO:0000256" key="9">
    <source>
        <dbReference type="PIRNR" id="PIRNR000723"/>
    </source>
</evidence>
<dbReference type="Proteomes" id="UP001071230">
    <property type="component" value="Unassembled WGS sequence"/>
</dbReference>
<dbReference type="PRINTS" id="PR01469">
    <property type="entry name" value="CARBMTKINASE"/>
</dbReference>
<dbReference type="InterPro" id="IPR003964">
    <property type="entry name" value="Carb_kinase"/>
</dbReference>
<reference evidence="12" key="1">
    <citation type="submission" date="2014-11" db="EMBL/GenBank/DDBJ databases">
        <authorList>
            <person name="Hornung B.V."/>
        </authorList>
    </citation>
    <scope>NUCLEOTIDE SEQUENCE</scope>
    <source>
        <strain evidence="12">INE</strain>
    </source>
</reference>
<proteinExistence type="inferred from homology"/>
<evidence type="ECO:0000313" key="11">
    <source>
        <dbReference type="EMBL" id="CAA7602986.1"/>
    </source>
</evidence>
<evidence type="ECO:0000313" key="13">
    <source>
        <dbReference type="Proteomes" id="UP001071230"/>
    </source>
</evidence>
<dbReference type="CDD" id="cd04235">
    <property type="entry name" value="AAK_CK"/>
    <property type="match status" value="1"/>
</dbReference>
<dbReference type="GO" id="GO:0008804">
    <property type="term" value="F:carbamate kinase activity"/>
    <property type="evidence" value="ECO:0007669"/>
    <property type="project" value="UniProtKB-UniRule"/>
</dbReference>
<keyword evidence="6 9" id="KW-0418">Kinase</keyword>
<evidence type="ECO:0000256" key="6">
    <source>
        <dbReference type="ARBA" id="ARBA00022777"/>
    </source>
</evidence>
<dbReference type="GO" id="GO:0019546">
    <property type="term" value="P:L-arginine deiminase pathway"/>
    <property type="evidence" value="ECO:0007669"/>
    <property type="project" value="TreeGrafter"/>
</dbReference>
<dbReference type="NCBIfam" id="NF009007">
    <property type="entry name" value="PRK12352.1"/>
    <property type="match status" value="1"/>
</dbReference>
<comment type="similarity">
    <text evidence="2 9">Belongs to the carbamate kinase family.</text>
</comment>
<dbReference type="Gene3D" id="3.40.1160.10">
    <property type="entry name" value="Acetylglutamate kinase-like"/>
    <property type="match status" value="1"/>
</dbReference>
<feature type="domain" description="Aspartate/glutamate/uridylate kinase" evidence="10">
    <location>
        <begin position="2"/>
        <end position="297"/>
    </location>
</feature>
<evidence type="ECO:0000313" key="12">
    <source>
        <dbReference type="EMBL" id="CEJ05868.1"/>
    </source>
</evidence>
<evidence type="ECO:0000256" key="2">
    <source>
        <dbReference type="ARBA" id="ARBA00011066"/>
    </source>
</evidence>
<evidence type="ECO:0000256" key="4">
    <source>
        <dbReference type="ARBA" id="ARBA00022503"/>
    </source>
</evidence>
<dbReference type="PANTHER" id="PTHR30409:SF1">
    <property type="entry name" value="CARBAMATE KINASE-RELATED"/>
    <property type="match status" value="1"/>
</dbReference>
<evidence type="ECO:0000256" key="7">
    <source>
        <dbReference type="ARBA" id="ARBA00048467"/>
    </source>
</evidence>
<dbReference type="Pfam" id="PF00696">
    <property type="entry name" value="AA_kinase"/>
    <property type="match status" value="1"/>
</dbReference>
<dbReference type="InterPro" id="IPR001048">
    <property type="entry name" value="Asp/Glu/Uridylate_kinase"/>
</dbReference>
<comment type="pathway">
    <text evidence="1">Metabolic intermediate metabolism; carbamoyl phosphate degradation; CO(2) and NH(3) from carbamoyl phosphate: step 1/1.</text>
</comment>
<dbReference type="FunFam" id="3.40.1160.10:FF:000007">
    <property type="entry name" value="Carbamate kinase"/>
    <property type="match status" value="1"/>
</dbReference>
<keyword evidence="13" id="KW-1185">Reference proteome</keyword>
<keyword evidence="4" id="KW-0056">Arginine metabolism</keyword>
<name>A0A8S0XD03_9FIRM</name>
<dbReference type="GO" id="GO:0005829">
    <property type="term" value="C:cytosol"/>
    <property type="evidence" value="ECO:0007669"/>
    <property type="project" value="TreeGrafter"/>
</dbReference>
<dbReference type="PIRSF" id="PIRSF000723">
    <property type="entry name" value="Carbamate_kin"/>
    <property type="match status" value="1"/>
</dbReference>